<protein>
    <submittedName>
        <fullName evidence="2">Uncharacterized protein</fullName>
    </submittedName>
</protein>
<evidence type="ECO:0000313" key="3">
    <source>
        <dbReference type="Proteomes" id="UP001216253"/>
    </source>
</evidence>
<reference evidence="2 3" key="1">
    <citation type="submission" date="2023-03" db="EMBL/GenBank/DDBJ databases">
        <title>NovoSphingobium album sp. nov. isolated from polycyclic aromatic hydrocarbons- and heavy-metal polluted soil.</title>
        <authorList>
            <person name="Liu Z."/>
            <person name="Wang K."/>
        </authorList>
    </citation>
    <scope>NUCLEOTIDE SEQUENCE [LARGE SCALE GENOMIC DNA]</scope>
    <source>
        <strain evidence="2 3">H3SJ31-1</strain>
    </source>
</reference>
<comment type="caution">
    <text evidence="2">The sequence shown here is derived from an EMBL/GenBank/DDBJ whole genome shotgun (WGS) entry which is preliminary data.</text>
</comment>
<sequence length="252" mass="27409">TTDPTGHHSRRSTGHRSCRRAQESARAMSGGEKVSIASDPRTIWGLEEHERPAAVIALLQNCAREFTDAVRRDDAGDAQDMVIHALASVAGLFPDPNDNVHKMLQSLIGVFHAAKWGGHKHLLLRATRPIIGTKKGYGHVVLGGFAISAVKILTEVGSMSGREARKVIAEILADAGCSLKTADHGEAKPITGTAIRNWIEMPESFPAQNEIAADMADIHAANLRQRGAVTKDQALEYFRFHAREMVELSRTL</sequence>
<evidence type="ECO:0000313" key="2">
    <source>
        <dbReference type="EMBL" id="MDE8651437.1"/>
    </source>
</evidence>
<dbReference type="Proteomes" id="UP001216253">
    <property type="component" value="Unassembled WGS sequence"/>
</dbReference>
<feature type="compositionally biased region" description="Basic residues" evidence="1">
    <location>
        <begin position="7"/>
        <end position="19"/>
    </location>
</feature>
<dbReference type="EMBL" id="JARESE010000015">
    <property type="protein sequence ID" value="MDE8651437.1"/>
    <property type="molecule type" value="Genomic_DNA"/>
</dbReference>
<keyword evidence="3" id="KW-1185">Reference proteome</keyword>
<feature type="region of interest" description="Disordered" evidence="1">
    <location>
        <begin position="1"/>
        <end position="20"/>
    </location>
</feature>
<organism evidence="2 3">
    <name type="scientific">Novosphingobium album</name>
    <name type="common">ex Liu et al. 2023</name>
    <dbReference type="NCBI Taxonomy" id="3031130"/>
    <lineage>
        <taxon>Bacteria</taxon>
        <taxon>Pseudomonadati</taxon>
        <taxon>Pseudomonadota</taxon>
        <taxon>Alphaproteobacteria</taxon>
        <taxon>Sphingomonadales</taxon>
        <taxon>Sphingomonadaceae</taxon>
        <taxon>Novosphingobium</taxon>
    </lineage>
</organism>
<proteinExistence type="predicted"/>
<dbReference type="RefSeq" id="WP_275227533.1">
    <property type="nucleotide sequence ID" value="NZ_JARESE010000015.1"/>
</dbReference>
<feature type="non-terminal residue" evidence="2">
    <location>
        <position position="1"/>
    </location>
</feature>
<evidence type="ECO:0000256" key="1">
    <source>
        <dbReference type="SAM" id="MobiDB-lite"/>
    </source>
</evidence>
<name>A0ABT5WN24_9SPHN</name>
<gene>
    <name evidence="2" type="ORF">PYV00_06840</name>
</gene>
<accession>A0ABT5WN24</accession>